<keyword evidence="4" id="KW-1185">Reference proteome</keyword>
<dbReference type="PROSITE" id="PS50994">
    <property type="entry name" value="INTEGRASE"/>
    <property type="match status" value="1"/>
</dbReference>
<dbReference type="InterPro" id="IPR036397">
    <property type="entry name" value="RNaseH_sf"/>
</dbReference>
<dbReference type="InParanoid" id="C5KZR4"/>
<evidence type="ECO:0000313" key="4">
    <source>
        <dbReference type="Proteomes" id="UP000007800"/>
    </source>
</evidence>
<dbReference type="GO" id="GO:0015074">
    <property type="term" value="P:DNA integration"/>
    <property type="evidence" value="ECO:0007669"/>
    <property type="project" value="InterPro"/>
</dbReference>
<dbReference type="InterPro" id="IPR012337">
    <property type="entry name" value="RNaseH-like_sf"/>
</dbReference>
<evidence type="ECO:0000259" key="2">
    <source>
        <dbReference type="PROSITE" id="PS50994"/>
    </source>
</evidence>
<gene>
    <name evidence="3" type="ORF">Pmar_PMAR008375</name>
</gene>
<dbReference type="GO" id="GO:0003676">
    <property type="term" value="F:nucleic acid binding"/>
    <property type="evidence" value="ECO:0007669"/>
    <property type="project" value="InterPro"/>
</dbReference>
<feature type="domain" description="Integrase catalytic" evidence="2">
    <location>
        <begin position="1"/>
        <end position="188"/>
    </location>
</feature>
<dbReference type="GeneID" id="9038232"/>
<organism evidence="4">
    <name type="scientific">Perkinsus marinus (strain ATCC 50983 / TXsc)</name>
    <dbReference type="NCBI Taxonomy" id="423536"/>
    <lineage>
        <taxon>Eukaryota</taxon>
        <taxon>Sar</taxon>
        <taxon>Alveolata</taxon>
        <taxon>Perkinsozoa</taxon>
        <taxon>Perkinsea</taxon>
        <taxon>Perkinsida</taxon>
        <taxon>Perkinsidae</taxon>
        <taxon>Perkinsus</taxon>
    </lineage>
</organism>
<dbReference type="OrthoDB" id="441133at2759"/>
<dbReference type="Gene3D" id="3.30.420.10">
    <property type="entry name" value="Ribonuclease H-like superfamily/Ribonuclease H"/>
    <property type="match status" value="1"/>
</dbReference>
<name>C5KZR4_PERM5</name>
<feature type="region of interest" description="Disordered" evidence="1">
    <location>
        <begin position="317"/>
        <end position="376"/>
    </location>
</feature>
<dbReference type="SUPFAM" id="SSF53098">
    <property type="entry name" value="Ribonuclease H-like"/>
    <property type="match status" value="1"/>
</dbReference>
<dbReference type="RefSeq" id="XP_002778234.1">
    <property type="nucleotide sequence ID" value="XM_002778188.1"/>
</dbReference>
<dbReference type="EMBL" id="GG677910">
    <property type="protein sequence ID" value="EER10029.1"/>
    <property type="molecule type" value="Genomic_DNA"/>
</dbReference>
<dbReference type="InterPro" id="IPR001584">
    <property type="entry name" value="Integrase_cat-core"/>
</dbReference>
<dbReference type="AlphaFoldDB" id="C5KZR4"/>
<evidence type="ECO:0000313" key="3">
    <source>
        <dbReference type="EMBL" id="EER10029.1"/>
    </source>
</evidence>
<sequence length="477" mass="53694">MGSIPWPGAIGCLRVCAVDMTGPYRVCSGASGSTSANPSSEDPDGQNYGLVVIDMATNYLRATTCKSKLASEVIRKLEVLFHSSDWPQILLVAQDSSLVGSAFRYFCDRHSICLKVLPRDSPALAGASERPHKDLHAYINKCVQFDDPDNADFTSWTIPFYRAIRAWNITPFTTDDDLSPHALCWYTNPRIPELDPREDDLLGENYHENLPPEAPLFDDSNELINEMKTRQVTKWKRWTSIWCDLREKVRMATLSRRRLFDLRPGQKVLLWTRKPGKFIGWSWEGPYPVVETRGSVTTIRRNDVDFKAATTNLKPFHAYDDGDDDVCPDDVVEEPPQPDANDSPGADSPQTTTSPANAPTGDIEEHTSQLDQQPDDDRIFEIGSIRVFVDPGHRYFPYTSIAGYIVNCDENAVTIIPFVDPTNRMIEADRLVDEPAVLSSETMDIPRTTLRDIVCLKYRVPPTRNMLRQLRLAAAAV</sequence>
<feature type="compositionally biased region" description="Acidic residues" evidence="1">
    <location>
        <begin position="321"/>
        <end position="333"/>
    </location>
</feature>
<proteinExistence type="predicted"/>
<evidence type="ECO:0000256" key="1">
    <source>
        <dbReference type="SAM" id="MobiDB-lite"/>
    </source>
</evidence>
<protein>
    <recommendedName>
        <fullName evidence="2">Integrase catalytic domain-containing protein</fullName>
    </recommendedName>
</protein>
<accession>C5KZR4</accession>
<dbReference type="Proteomes" id="UP000007800">
    <property type="component" value="Unassembled WGS sequence"/>
</dbReference>
<feature type="compositionally biased region" description="Polar residues" evidence="1">
    <location>
        <begin position="348"/>
        <end position="357"/>
    </location>
</feature>
<reference evidence="3 4" key="1">
    <citation type="submission" date="2008-07" db="EMBL/GenBank/DDBJ databases">
        <authorList>
            <person name="El-Sayed N."/>
            <person name="Caler E."/>
            <person name="Inman J."/>
            <person name="Amedeo P."/>
            <person name="Hass B."/>
            <person name="Wortman J."/>
        </authorList>
    </citation>
    <scope>NUCLEOTIDE SEQUENCE [LARGE SCALE GENOMIC DNA]</scope>
    <source>
        <strain evidence="4">ATCC 50983 / TXsc</strain>
    </source>
</reference>